<proteinExistence type="predicted"/>
<dbReference type="Proteomes" id="UP000257109">
    <property type="component" value="Unassembled WGS sequence"/>
</dbReference>
<dbReference type="AlphaFoldDB" id="A0A371H2N3"/>
<organism evidence="1 2">
    <name type="scientific">Mucuna pruriens</name>
    <name type="common">Velvet bean</name>
    <name type="synonym">Dolichos pruriens</name>
    <dbReference type="NCBI Taxonomy" id="157652"/>
    <lineage>
        <taxon>Eukaryota</taxon>
        <taxon>Viridiplantae</taxon>
        <taxon>Streptophyta</taxon>
        <taxon>Embryophyta</taxon>
        <taxon>Tracheophyta</taxon>
        <taxon>Spermatophyta</taxon>
        <taxon>Magnoliopsida</taxon>
        <taxon>eudicotyledons</taxon>
        <taxon>Gunneridae</taxon>
        <taxon>Pentapetalae</taxon>
        <taxon>rosids</taxon>
        <taxon>fabids</taxon>
        <taxon>Fabales</taxon>
        <taxon>Fabaceae</taxon>
        <taxon>Papilionoideae</taxon>
        <taxon>50 kb inversion clade</taxon>
        <taxon>NPAAA clade</taxon>
        <taxon>indigoferoid/millettioid clade</taxon>
        <taxon>Phaseoleae</taxon>
        <taxon>Mucuna</taxon>
    </lineage>
</organism>
<comment type="caution">
    <text evidence="1">The sequence shown here is derived from an EMBL/GenBank/DDBJ whole genome shotgun (WGS) entry which is preliminary data.</text>
</comment>
<name>A0A371H2N3_MUCPR</name>
<reference evidence="1" key="1">
    <citation type="submission" date="2018-05" db="EMBL/GenBank/DDBJ databases">
        <title>Draft genome of Mucuna pruriens seed.</title>
        <authorList>
            <person name="Nnadi N.E."/>
            <person name="Vos R."/>
            <person name="Hasami M.H."/>
            <person name="Devisetty U.K."/>
            <person name="Aguiy J.C."/>
        </authorList>
    </citation>
    <scope>NUCLEOTIDE SEQUENCE [LARGE SCALE GENOMIC DNA]</scope>
    <source>
        <strain evidence="1">JCA_2017</strain>
    </source>
</reference>
<gene>
    <name evidence="1" type="ORF">CR513_20185</name>
</gene>
<accession>A0A371H2N3</accession>
<keyword evidence="2" id="KW-1185">Reference proteome</keyword>
<evidence type="ECO:0000313" key="2">
    <source>
        <dbReference type="Proteomes" id="UP000257109"/>
    </source>
</evidence>
<feature type="non-terminal residue" evidence="1">
    <location>
        <position position="1"/>
    </location>
</feature>
<protein>
    <submittedName>
        <fullName evidence="1">Uncharacterized protein</fullName>
    </submittedName>
</protein>
<evidence type="ECO:0000313" key="1">
    <source>
        <dbReference type="EMBL" id="RDX97088.1"/>
    </source>
</evidence>
<dbReference type="EMBL" id="QJKJ01003740">
    <property type="protein sequence ID" value="RDX97088.1"/>
    <property type="molecule type" value="Genomic_DNA"/>
</dbReference>
<sequence length="75" mass="8104">MPSYLKLFFFTVTFSGDVFRRRTPAIFSGDVEFPTKQRSTKKITTAAVGGSGAPVQSVGSSNALFKPTSKNIDIV</sequence>